<proteinExistence type="predicted"/>
<gene>
    <name evidence="1" type="ORF">GCM10010918_47420</name>
</gene>
<dbReference type="PROSITE" id="PS51318">
    <property type="entry name" value="TAT"/>
    <property type="match status" value="1"/>
</dbReference>
<organism evidence="1 2">
    <name type="scientific">Paenibacillus radicis</name>
    <name type="common">ex Gao et al. 2016</name>
    <dbReference type="NCBI Taxonomy" id="1737354"/>
    <lineage>
        <taxon>Bacteria</taxon>
        <taxon>Bacillati</taxon>
        <taxon>Bacillota</taxon>
        <taxon>Bacilli</taxon>
        <taxon>Bacillales</taxon>
        <taxon>Paenibacillaceae</taxon>
        <taxon>Paenibacillus</taxon>
    </lineage>
</organism>
<dbReference type="PANTHER" id="PTHR35399">
    <property type="entry name" value="SLR8030 PROTEIN"/>
    <property type="match status" value="1"/>
</dbReference>
<keyword evidence="2" id="KW-1185">Reference proteome</keyword>
<reference evidence="1 2" key="1">
    <citation type="journal article" date="2014" name="Int. J. Syst. Evol. Microbiol.">
        <title>Complete genome sequence of Corynebacterium casei LMG S-19264T (=DSM 44701T), isolated from a smear-ripened cheese.</title>
        <authorList>
            <consortium name="US DOE Joint Genome Institute (JGI-PGF)"/>
            <person name="Walter F."/>
            <person name="Albersmeier A."/>
            <person name="Kalinowski J."/>
            <person name="Ruckert C."/>
        </authorList>
    </citation>
    <scope>NUCLEOTIDE SEQUENCE [LARGE SCALE GENOMIC DNA]</scope>
    <source>
        <strain evidence="1 2">CGMCC 1.15286</strain>
    </source>
</reference>
<dbReference type="InterPro" id="IPR011042">
    <property type="entry name" value="6-blade_b-propeller_TolB-like"/>
</dbReference>
<dbReference type="Proteomes" id="UP000600247">
    <property type="component" value="Unassembled WGS sequence"/>
</dbReference>
<evidence type="ECO:0008006" key="3">
    <source>
        <dbReference type="Google" id="ProtNLM"/>
    </source>
</evidence>
<name>A0A917HNG1_9BACL</name>
<comment type="caution">
    <text evidence="1">The sequence shown here is derived from an EMBL/GenBank/DDBJ whole genome shotgun (WGS) entry which is preliminary data.</text>
</comment>
<dbReference type="Pfam" id="PF05787">
    <property type="entry name" value="PhoX"/>
    <property type="match status" value="1"/>
</dbReference>
<dbReference type="RefSeq" id="WP_188892180.1">
    <property type="nucleotide sequence ID" value="NZ_BMHY01000012.1"/>
</dbReference>
<dbReference type="Gene3D" id="2.120.10.30">
    <property type="entry name" value="TolB, C-terminal domain"/>
    <property type="match status" value="1"/>
</dbReference>
<dbReference type="NCBIfam" id="TIGR01409">
    <property type="entry name" value="TAT_signal_seq"/>
    <property type="match status" value="1"/>
</dbReference>
<evidence type="ECO:0000313" key="2">
    <source>
        <dbReference type="Proteomes" id="UP000600247"/>
    </source>
</evidence>
<dbReference type="PANTHER" id="PTHR35399:SF2">
    <property type="entry name" value="DUF839 DOMAIN-CONTAINING PROTEIN"/>
    <property type="match status" value="1"/>
</dbReference>
<evidence type="ECO:0000313" key="1">
    <source>
        <dbReference type="EMBL" id="GGG84155.1"/>
    </source>
</evidence>
<protein>
    <recommendedName>
        <fullName evidence="3">DUF839 domain-containing protein</fullName>
    </recommendedName>
</protein>
<sequence length="488" mass="50365">MESKKEVSRRSFLAFLGSGAAALAVSATGLDPLIGKAEAASAKLSAPSALPFPALQITSADQLSIANGYKADWLAAGTESGGRYISYWPGQTGNEGTLWVAHTDDAAVQSRGATIYKITRLDDSSAWTVSESKRISTLDRIALTGPAKGSKAIHNATVAQGLWSNGSGGRTPWGTVLAGERTLDAGAAKAGLNPLSVGWMAEADPNDSLFSTRKHTSLGRFDHGDAAIALTRDRRVAVYMGSDRALFKYISNGKYDPLLGKGNSALLEEGQLYAADLSGGRWIPLTAKSARAKLSNPAFRMPIGVDPLREDLLKALQSEADVLAYAQETALVLGATALDQSAGIAIHPADGSVFISQTGSAASGNGFGTVLRLVESGHDAGADTFESDLTVAGGRQAGFSSPDGVAFDSAGRLWLSSRMPAERLNNGAYAPFGNNGLYVLTASGASFAKAEPFAIAPVKGALSAPAFGPDGTLFASIAGKGVVAIRKA</sequence>
<accession>A0A917HNG1</accession>
<dbReference type="InterPro" id="IPR008557">
    <property type="entry name" value="PhoX"/>
</dbReference>
<dbReference type="EMBL" id="BMHY01000012">
    <property type="protein sequence ID" value="GGG84155.1"/>
    <property type="molecule type" value="Genomic_DNA"/>
</dbReference>
<dbReference type="SUPFAM" id="SSF101898">
    <property type="entry name" value="NHL repeat"/>
    <property type="match status" value="1"/>
</dbReference>
<dbReference type="InterPro" id="IPR006311">
    <property type="entry name" value="TAT_signal"/>
</dbReference>
<dbReference type="AlphaFoldDB" id="A0A917HNG1"/>
<dbReference type="InterPro" id="IPR019546">
    <property type="entry name" value="TAT_signal_bac_arc"/>
</dbReference>